<dbReference type="FunFam" id="3.40.309.10:FF:000005">
    <property type="entry name" value="1-pyrroline-5-carboxylate dehydrogenase 1"/>
    <property type="match status" value="1"/>
</dbReference>
<evidence type="ECO:0000256" key="1">
    <source>
        <dbReference type="ARBA" id="ARBA00004786"/>
    </source>
</evidence>
<name>A0A3B1E8U9_9ZZZZ</name>
<dbReference type="Gene3D" id="3.40.605.10">
    <property type="entry name" value="Aldehyde Dehydrogenase, Chain A, domain 1"/>
    <property type="match status" value="1"/>
</dbReference>
<dbReference type="SUPFAM" id="SSF53720">
    <property type="entry name" value="ALDH-like"/>
    <property type="match status" value="1"/>
</dbReference>
<dbReference type="PANTHER" id="PTHR42862:SF1">
    <property type="entry name" value="DELTA-1-PYRROLINE-5-CARBOXYLATE DEHYDROGENASE 2, ISOFORM A-RELATED"/>
    <property type="match status" value="1"/>
</dbReference>
<accession>A0A3B1E8U9</accession>
<dbReference type="PANTHER" id="PTHR42862">
    <property type="entry name" value="DELTA-1-PYRROLINE-5-CARBOXYLATE DEHYDROGENASE 1, ISOFORM A-RELATED"/>
    <property type="match status" value="1"/>
</dbReference>
<proteinExistence type="predicted"/>
<dbReference type="EC" id="1.2.1.88" evidence="2"/>
<evidence type="ECO:0000256" key="4">
    <source>
        <dbReference type="ARBA" id="ARBA00023027"/>
    </source>
</evidence>
<comment type="pathway">
    <text evidence="1">Amino-acid degradation; L-proline degradation into L-glutamate; L-glutamate from L-proline: step 2/2.</text>
</comment>
<dbReference type="InterPro" id="IPR015590">
    <property type="entry name" value="Aldehyde_DH_dom"/>
</dbReference>
<dbReference type="GO" id="GO:0010133">
    <property type="term" value="P:L-proline catabolic process to L-glutamate"/>
    <property type="evidence" value="ECO:0007669"/>
    <property type="project" value="TreeGrafter"/>
</dbReference>
<gene>
    <name evidence="7" type="ORF">MNBD_PLANCTO02-2412</name>
</gene>
<dbReference type="GO" id="GO:0009898">
    <property type="term" value="C:cytoplasmic side of plasma membrane"/>
    <property type="evidence" value="ECO:0007669"/>
    <property type="project" value="TreeGrafter"/>
</dbReference>
<dbReference type="Pfam" id="PF00171">
    <property type="entry name" value="Aldedh"/>
    <property type="match status" value="1"/>
</dbReference>
<dbReference type="PROSITE" id="PS00687">
    <property type="entry name" value="ALDEHYDE_DEHYDR_GLU"/>
    <property type="match status" value="1"/>
</dbReference>
<evidence type="ECO:0000313" key="7">
    <source>
        <dbReference type="EMBL" id="VAX42107.1"/>
    </source>
</evidence>
<keyword evidence="4" id="KW-0520">NAD</keyword>
<dbReference type="InterPro" id="IPR016160">
    <property type="entry name" value="Ald_DH_CS_CYS"/>
</dbReference>
<organism evidence="7">
    <name type="scientific">hydrothermal vent metagenome</name>
    <dbReference type="NCBI Taxonomy" id="652676"/>
    <lineage>
        <taxon>unclassified sequences</taxon>
        <taxon>metagenomes</taxon>
        <taxon>ecological metagenomes</taxon>
    </lineage>
</organism>
<comment type="catalytic activity">
    <reaction evidence="5">
        <text>L-glutamate 5-semialdehyde + NAD(+) + H2O = L-glutamate + NADH + 2 H(+)</text>
        <dbReference type="Rhea" id="RHEA:30235"/>
        <dbReference type="ChEBI" id="CHEBI:15377"/>
        <dbReference type="ChEBI" id="CHEBI:15378"/>
        <dbReference type="ChEBI" id="CHEBI:29985"/>
        <dbReference type="ChEBI" id="CHEBI:57540"/>
        <dbReference type="ChEBI" id="CHEBI:57945"/>
        <dbReference type="ChEBI" id="CHEBI:58066"/>
        <dbReference type="EC" id="1.2.1.88"/>
    </reaction>
</comment>
<sequence>FWKAGVDKKALQFAPCSGATVGQKLVSHVDVDSVILTGGTETALTMLQHQPNMHLLAETGGKDATIVTSMSDHDQAIKHLLQSAFGHSGQKCSATSLLILEEDLFYDKKFKQTLCDAVKSLTIGSAWDLSTRIGPLIKPPEGSLETALKELEPGESWAVLPRQINGNPQLYSPAIKWNVQPGSFTHMTEFFGPVLGVMKAKNLEEAVELVNQTGFGLTSGLESLDDREQKFWKENIRAGNLYINRVTTGAIVLRQPFGGMGKSIFGPGIKAGGPNYVAQLMTFKETTPLDEKSSRDAIQHSLLRSLCQQLSQQESSFSEMTDHEIRRIESAIISYEEAMQTEFSIEHDHFKLVGEDNIRRYLPVAVVRVRVHPDDSFFEIVARIVAAHVVGCRVVVSQPLEWESSIIALLDRLTDPWAGAIEFIEESDEELATVLLDKLPGRIRFSSPERVPDCIRSAVAQTGMCIVDTPVSGHGRIELLWYMREQSISFDYHRYGNLGQRAKEKRGKVL</sequence>
<dbReference type="InterPro" id="IPR029510">
    <property type="entry name" value="Ald_DH_CS_GLU"/>
</dbReference>
<evidence type="ECO:0000256" key="2">
    <source>
        <dbReference type="ARBA" id="ARBA00012884"/>
    </source>
</evidence>
<dbReference type="AlphaFoldDB" id="A0A3B1E8U9"/>
<dbReference type="GO" id="GO:0003842">
    <property type="term" value="F:L-glutamate gamma-semialdehyde dehydrogenase activity"/>
    <property type="evidence" value="ECO:0007669"/>
    <property type="project" value="UniProtKB-EC"/>
</dbReference>
<evidence type="ECO:0000256" key="3">
    <source>
        <dbReference type="ARBA" id="ARBA00023002"/>
    </source>
</evidence>
<dbReference type="InterPro" id="IPR016163">
    <property type="entry name" value="Ald_DH_C"/>
</dbReference>
<feature type="non-terminal residue" evidence="7">
    <location>
        <position position="1"/>
    </location>
</feature>
<dbReference type="PROSITE" id="PS00070">
    <property type="entry name" value="ALDEHYDE_DEHYDR_CYS"/>
    <property type="match status" value="1"/>
</dbReference>
<dbReference type="InterPro" id="IPR016161">
    <property type="entry name" value="Ald_DH/histidinol_DH"/>
</dbReference>
<dbReference type="InterPro" id="IPR016162">
    <property type="entry name" value="Ald_DH_N"/>
</dbReference>
<dbReference type="Gene3D" id="3.40.309.10">
    <property type="entry name" value="Aldehyde Dehydrogenase, Chain A, domain 2"/>
    <property type="match status" value="1"/>
</dbReference>
<keyword evidence="3 7" id="KW-0560">Oxidoreductase</keyword>
<reference evidence="7" key="1">
    <citation type="submission" date="2018-06" db="EMBL/GenBank/DDBJ databases">
        <authorList>
            <person name="Zhirakovskaya E."/>
        </authorList>
    </citation>
    <scope>NUCLEOTIDE SEQUENCE</scope>
</reference>
<evidence type="ECO:0000256" key="5">
    <source>
        <dbReference type="ARBA" id="ARBA00048142"/>
    </source>
</evidence>
<protein>
    <recommendedName>
        <fullName evidence="2">L-glutamate gamma-semialdehyde dehydrogenase</fullName>
        <ecNumber evidence="2">1.2.1.88</ecNumber>
    </recommendedName>
</protein>
<evidence type="ECO:0000259" key="6">
    <source>
        <dbReference type="Pfam" id="PF00171"/>
    </source>
</evidence>
<dbReference type="EMBL" id="UOGL01000623">
    <property type="protein sequence ID" value="VAX42107.1"/>
    <property type="molecule type" value="Genomic_DNA"/>
</dbReference>
<dbReference type="InterPro" id="IPR050485">
    <property type="entry name" value="Proline_metab_enzyme"/>
</dbReference>
<feature type="domain" description="Aldehyde dehydrogenase" evidence="6">
    <location>
        <begin position="1"/>
        <end position="284"/>
    </location>
</feature>